<dbReference type="InterPro" id="IPR027312">
    <property type="entry name" value="Sda1"/>
</dbReference>
<dbReference type="AlphaFoldDB" id="A0A0L0DKD8"/>
<organism evidence="4 5">
    <name type="scientific">Thecamonas trahens ATCC 50062</name>
    <dbReference type="NCBI Taxonomy" id="461836"/>
    <lineage>
        <taxon>Eukaryota</taxon>
        <taxon>Apusozoa</taxon>
        <taxon>Apusomonadida</taxon>
        <taxon>Apusomonadidae</taxon>
        <taxon>Thecamonas</taxon>
    </lineage>
</organism>
<evidence type="ECO:0000259" key="3">
    <source>
        <dbReference type="Pfam" id="PF08158"/>
    </source>
</evidence>
<dbReference type="InterPro" id="IPR012977">
    <property type="entry name" value="SDA1_N"/>
</dbReference>
<dbReference type="GeneID" id="25567214"/>
<evidence type="ECO:0000256" key="2">
    <source>
        <dbReference type="SAM" id="MobiDB-lite"/>
    </source>
</evidence>
<accession>A0A0L0DKD8</accession>
<comment type="function">
    <text evidence="1">Required for 60S pre-ribosomal subunits export to the cytoplasm.</text>
</comment>
<feature type="compositionally biased region" description="Basic residues" evidence="2">
    <location>
        <begin position="621"/>
        <end position="635"/>
    </location>
</feature>
<dbReference type="InterPro" id="IPR016024">
    <property type="entry name" value="ARM-type_fold"/>
</dbReference>
<dbReference type="GO" id="GO:0015031">
    <property type="term" value="P:protein transport"/>
    <property type="evidence" value="ECO:0007669"/>
    <property type="project" value="UniProtKB-KW"/>
</dbReference>
<dbReference type="GO" id="GO:0005730">
    <property type="term" value="C:nucleolus"/>
    <property type="evidence" value="ECO:0007669"/>
    <property type="project" value="UniProtKB-SubCell"/>
</dbReference>
<feature type="domain" description="SDA1 N-terminal" evidence="3">
    <location>
        <begin position="59"/>
        <end position="434"/>
    </location>
</feature>
<dbReference type="EMBL" id="GL349474">
    <property type="protein sequence ID" value="KNC52670.1"/>
    <property type="molecule type" value="Genomic_DNA"/>
</dbReference>
<feature type="compositionally biased region" description="Basic and acidic residues" evidence="2">
    <location>
        <begin position="571"/>
        <end position="594"/>
    </location>
</feature>
<dbReference type="eggNOG" id="KOG2229">
    <property type="taxonomic scope" value="Eukaryota"/>
</dbReference>
<evidence type="ECO:0000256" key="1">
    <source>
        <dbReference type="RuleBase" id="RU365057"/>
    </source>
</evidence>
<comment type="similarity">
    <text evidence="1">Belongs to the SDA1 family.</text>
</comment>
<keyword evidence="1" id="KW-0539">Nucleus</keyword>
<dbReference type="PANTHER" id="PTHR12730:SF0">
    <property type="entry name" value="PROTEIN SDA1 HOMOLOG"/>
    <property type="match status" value="1"/>
</dbReference>
<sequence>MAAPKTITELSQLQNLVKRDPESYREEFDQQYRHFHSLYAIVVLAPSKDTRHFEDLATFVAHVVHVYPDKAAEFPALVVELLEDHAAALSPRLRKTLVRCLVLCRNKGLVDPLVSLSLAFKLFRVNDKVLRETLFNHIVSDIRNMNKKRINNKVNSALQSMLFGFLQDASKTAAKCALDVIIALYRKRVWIDAKTVNVIASGCFAKDNTKMLVAALKFFVSDHDLDLGAAGDDDDDSHIKKEEFTNVTAVKAHFQHSSKTRSRQRKLERALRRVNKTNSGETVVKKKKKPEPQFTAIELLYDGQSFAERLFGLLRKSKERFEVRLLMMDMIARTIAAHELVVLNFYPFMQRYMQPHQQHAILILSIVAQAVHPLVPDDVILPVLQTLLFHFVTDRSSADVITVGLNTAREICRRHPDAITEDLLADLVMYKSSKFKGVAMAARSLLQLYRNVRPEMLHRRLRGKEASMAITERKRKALEDANAISNDDDDDGGDDEAGSGRRVRFEGVSDDDGGDDDGEWVDLDDADDDPAASLAAPAERLDRGNIDRFRRRKKMTAKERLEWVRAGRPEARHEHFRDTKIEKNQSKTNMEKKSTKNYLMLQRSAKVRFKSRESLTERNDRQRKHRRSLKRRRKK</sequence>
<evidence type="ECO:0000313" key="5">
    <source>
        <dbReference type="Proteomes" id="UP000054408"/>
    </source>
</evidence>
<dbReference type="RefSeq" id="XP_013755219.1">
    <property type="nucleotide sequence ID" value="XM_013899765.1"/>
</dbReference>
<feature type="compositionally biased region" description="Basic and acidic residues" evidence="2">
    <location>
        <begin position="610"/>
        <end position="620"/>
    </location>
</feature>
<dbReference type="GO" id="GO:0000055">
    <property type="term" value="P:ribosomal large subunit export from nucleus"/>
    <property type="evidence" value="ECO:0007669"/>
    <property type="project" value="UniProtKB-UniRule"/>
</dbReference>
<feature type="region of interest" description="Disordered" evidence="2">
    <location>
        <begin position="571"/>
        <end position="635"/>
    </location>
</feature>
<feature type="region of interest" description="Disordered" evidence="2">
    <location>
        <begin position="480"/>
        <end position="533"/>
    </location>
</feature>
<dbReference type="STRING" id="461836.A0A0L0DKD8"/>
<dbReference type="Pfam" id="PF08158">
    <property type="entry name" value="SDA1_HEAT"/>
    <property type="match status" value="1"/>
</dbReference>
<dbReference type="OMA" id="AYEKHAR"/>
<dbReference type="OrthoDB" id="2196187at2759"/>
<feature type="compositionally biased region" description="Acidic residues" evidence="2">
    <location>
        <begin position="486"/>
        <end position="497"/>
    </location>
</feature>
<name>A0A0L0DKD8_THETB</name>
<keyword evidence="1" id="KW-0813">Transport</keyword>
<feature type="compositionally biased region" description="Acidic residues" evidence="2">
    <location>
        <begin position="508"/>
        <end position="530"/>
    </location>
</feature>
<keyword evidence="1" id="KW-0653">Protein transport</keyword>
<dbReference type="PANTHER" id="PTHR12730">
    <property type="entry name" value="HSDA/SDA1-RELATED"/>
    <property type="match status" value="1"/>
</dbReference>
<keyword evidence="5" id="KW-1185">Reference proteome</keyword>
<dbReference type="Proteomes" id="UP000054408">
    <property type="component" value="Unassembled WGS sequence"/>
</dbReference>
<keyword evidence="1" id="KW-0690">Ribosome biogenesis</keyword>
<evidence type="ECO:0000313" key="4">
    <source>
        <dbReference type="EMBL" id="KNC52670.1"/>
    </source>
</evidence>
<gene>
    <name evidence="4" type="ORF">AMSG_08542</name>
</gene>
<proteinExistence type="inferred from homology"/>
<dbReference type="SUPFAM" id="SSF48371">
    <property type="entry name" value="ARM repeat"/>
    <property type="match status" value="1"/>
</dbReference>
<protein>
    <recommendedName>
        <fullName evidence="1">Protein SDA1</fullName>
    </recommendedName>
</protein>
<comment type="subcellular location">
    <subcellularLocation>
        <location evidence="1">Nucleus</location>
        <location evidence="1">Nucleolus</location>
    </subcellularLocation>
</comment>
<dbReference type="GO" id="GO:0042273">
    <property type="term" value="P:ribosomal large subunit biogenesis"/>
    <property type="evidence" value="ECO:0007669"/>
    <property type="project" value="UniProtKB-UniRule"/>
</dbReference>
<reference evidence="4 5" key="1">
    <citation type="submission" date="2010-05" db="EMBL/GenBank/DDBJ databases">
        <title>The Genome Sequence of Thecamonas trahens ATCC 50062.</title>
        <authorList>
            <consortium name="The Broad Institute Genome Sequencing Platform"/>
            <person name="Russ C."/>
            <person name="Cuomo C."/>
            <person name="Shea T."/>
            <person name="Young S.K."/>
            <person name="Zeng Q."/>
            <person name="Koehrsen M."/>
            <person name="Haas B."/>
            <person name="Borodovsky M."/>
            <person name="Guigo R."/>
            <person name="Alvarado L."/>
            <person name="Berlin A."/>
            <person name="Bochicchio J."/>
            <person name="Borenstein D."/>
            <person name="Chapman S."/>
            <person name="Chen Z."/>
            <person name="Freedman E."/>
            <person name="Gellesch M."/>
            <person name="Goldberg J."/>
            <person name="Griggs A."/>
            <person name="Gujja S."/>
            <person name="Heilman E."/>
            <person name="Heiman D."/>
            <person name="Hepburn T."/>
            <person name="Howarth C."/>
            <person name="Jen D."/>
            <person name="Larson L."/>
            <person name="Mehta T."/>
            <person name="Park D."/>
            <person name="Pearson M."/>
            <person name="Roberts A."/>
            <person name="Saif S."/>
            <person name="Shenoy N."/>
            <person name="Sisk P."/>
            <person name="Stolte C."/>
            <person name="Sykes S."/>
            <person name="Thomson T."/>
            <person name="Walk T."/>
            <person name="White J."/>
            <person name="Yandava C."/>
            <person name="Burger G."/>
            <person name="Gray M.W."/>
            <person name="Holland P.W.H."/>
            <person name="King N."/>
            <person name="Lang F.B.F."/>
            <person name="Roger A.J."/>
            <person name="Ruiz-Trillo I."/>
            <person name="Lander E."/>
            <person name="Nusbaum C."/>
        </authorList>
    </citation>
    <scope>NUCLEOTIDE SEQUENCE [LARGE SCALE GENOMIC DNA]</scope>
    <source>
        <strain evidence="4 5">ATCC 50062</strain>
    </source>
</reference>